<name>A0A1H3ZMV9_9GAMM</name>
<dbReference type="RefSeq" id="WP_093066462.1">
    <property type="nucleotide sequence ID" value="NZ_FNQP01000005.1"/>
</dbReference>
<protein>
    <submittedName>
        <fullName evidence="1">Uncharacterized protein</fullName>
    </submittedName>
</protein>
<proteinExistence type="predicted"/>
<reference evidence="1 2" key="1">
    <citation type="submission" date="2016-10" db="EMBL/GenBank/DDBJ databases">
        <authorList>
            <person name="de Groot N.N."/>
        </authorList>
    </citation>
    <scope>NUCLEOTIDE SEQUENCE [LARGE SCALE GENOMIC DNA]</scope>
    <source>
        <strain evidence="1 2">DSM 21228</strain>
    </source>
</reference>
<dbReference type="Proteomes" id="UP000199397">
    <property type="component" value="Unassembled WGS sequence"/>
</dbReference>
<keyword evidence="2" id="KW-1185">Reference proteome</keyword>
<sequence length="1055" mass="113279">MTLNATLSLRLDASASINGLHVSVGTALSEMDAISMPDLKGDFIRVQEYAGNSDFSSIVSTLQQALAELTPVLANLPAANDTLASINQVVGLADRLGTLDLPNSIPELAAVIDGQLSYQGDFLGKLSRLTELLAGNATVQDARELLLSFVSLTGGKLDADDLKLPELVPAVLALAQSLGGLMSLHTLLEAGQQLAVVVNSQLDADHIAAGVEQVEKQLGLNTSLPLTDFLRNLDINDPSQIQAAKQAIENAIVPVRALVTAVAEGMAFGEATLVHLDADGLKHAVQETTLQLGSLNMTPLESGIQKLAKRIEPLFAIDLGAAPAMSLDGWLNQLESRLATLTAGIGSFDAANLSRPITEGINAIMALPSELARALLQLRLTIQQALASIHAAVRAIPMDVVADATRQVLAPIAEALSFIGELVGRLQTILDTTVSTLQTALETTEDAVDEVTEALQTLFQDAKNYIDQLNLQDVIGGVAEEIETFAQKLAQADMSPYFGTVVEAINTTTNVVDKVPFELLPDSMEQEVVNVVRPVKQTSVANLQREIEALLQIGPDGKFQLRPELESSLQGIQGKYDELLQTIRQHDPHTLLTSINAELDKLQTRIETLTPTVALEPVQQAINDIKRVVGGFDLNAELQPLRTGFDQVLEKVDEFQPSALLQETEAQLKQARDSVFGSLELDSWAETLTKLREQALALIDPLDPAQIQPQLEALLADLQSQAANLPRLELSFALGSLISALLGGGRQPRADSFVVVLDWLQGASAIQALATLARDAATLIDTARHGVETVDPQAIVMRLQPALRAVREAVAQLPDSAAKTELSACAKALDIETALAGFSVQRQRYLASLRQASNCFNELTHTGLSEVDIVTGRLRLVFSPLDFARHFIRDLLAVLGITGLESGLHDVVQRVFAVATPARLGGILQPIFTALKGRVQDLLDSFLNPIINAIGDLKALKEQFSLVAFMQELDAIHATARGQIGQLYPDQLLGETVAAFTNTQAQVLAFDPMEPLNNALEALRTNNAHVLSKLDGEAILATIRINFNPRKRSPSLVGY</sequence>
<accession>A0A1H3ZMV9</accession>
<gene>
    <name evidence="1" type="ORF">SAMN05660964_01238</name>
</gene>
<dbReference type="AlphaFoldDB" id="A0A1H3ZMV9"/>
<dbReference type="EMBL" id="FNQP01000005">
    <property type="protein sequence ID" value="SEA25030.1"/>
    <property type="molecule type" value="Genomic_DNA"/>
</dbReference>
<evidence type="ECO:0000313" key="2">
    <source>
        <dbReference type="Proteomes" id="UP000199397"/>
    </source>
</evidence>
<evidence type="ECO:0000313" key="1">
    <source>
        <dbReference type="EMBL" id="SEA25030.1"/>
    </source>
</evidence>
<dbReference type="OrthoDB" id="9852371at2"/>
<organism evidence="1 2">
    <name type="scientific">Thiothrix caldifontis</name>
    <dbReference type="NCBI Taxonomy" id="525918"/>
    <lineage>
        <taxon>Bacteria</taxon>
        <taxon>Pseudomonadati</taxon>
        <taxon>Pseudomonadota</taxon>
        <taxon>Gammaproteobacteria</taxon>
        <taxon>Thiotrichales</taxon>
        <taxon>Thiotrichaceae</taxon>
        <taxon>Thiothrix</taxon>
    </lineage>
</organism>
<dbReference type="STRING" id="525918.SAMN05660964_01238"/>